<dbReference type="PANTHER" id="PTHR48081:SF9">
    <property type="entry name" value="CARBOXYLESTERASE"/>
    <property type="match status" value="1"/>
</dbReference>
<evidence type="ECO:0000259" key="3">
    <source>
        <dbReference type="Pfam" id="PF20434"/>
    </source>
</evidence>
<dbReference type="PANTHER" id="PTHR48081">
    <property type="entry name" value="AB HYDROLASE SUPERFAMILY PROTEIN C4A8.06C"/>
    <property type="match status" value="1"/>
</dbReference>
<evidence type="ECO:0000313" key="5">
    <source>
        <dbReference type="Proteomes" id="UP000031838"/>
    </source>
</evidence>
<accession>A0A0B6SC13</accession>
<dbReference type="InterPro" id="IPR029058">
    <property type="entry name" value="AB_hydrolase_fold"/>
</dbReference>
<dbReference type="InterPro" id="IPR049492">
    <property type="entry name" value="BD-FAE-like_dom"/>
</dbReference>
<dbReference type="RefSeq" id="WP_042628169.1">
    <property type="nucleotide sequence ID" value="NZ_CP002581.1"/>
</dbReference>
<reference evidence="4 5" key="2">
    <citation type="journal article" date="2016" name="Appl. Microbiol. Biotechnol.">
        <title>Mutations improving production and secretion of extracellular lipase by Burkholderia glumae PG1.</title>
        <authorList>
            <person name="Knapp A."/>
            <person name="Voget S."/>
            <person name="Gao R."/>
            <person name="Zaburannyi N."/>
            <person name="Krysciak D."/>
            <person name="Breuer M."/>
            <person name="Hauer B."/>
            <person name="Streit W.R."/>
            <person name="Muller R."/>
            <person name="Daniel R."/>
            <person name="Jaeger K.E."/>
        </authorList>
    </citation>
    <scope>NUCLEOTIDE SEQUENCE [LARGE SCALE GENOMIC DNA]</scope>
    <source>
        <strain evidence="4 5">PG1</strain>
    </source>
</reference>
<dbReference type="HOGENOM" id="CLU_012494_4_1_4"/>
<keyword evidence="5" id="KW-1185">Reference proteome</keyword>
<dbReference type="GO" id="GO:0016787">
    <property type="term" value="F:hydrolase activity"/>
    <property type="evidence" value="ECO:0007669"/>
    <property type="project" value="UniProtKB-KW"/>
</dbReference>
<feature type="compositionally biased region" description="Low complexity" evidence="2">
    <location>
        <begin position="303"/>
        <end position="317"/>
    </location>
</feature>
<dbReference type="KEGG" id="bgp:BGL_2c17240"/>
<dbReference type="InterPro" id="IPR050300">
    <property type="entry name" value="GDXG_lipolytic_enzyme"/>
</dbReference>
<feature type="domain" description="BD-FAE-like" evidence="3">
    <location>
        <begin position="66"/>
        <end position="246"/>
    </location>
</feature>
<dbReference type="EMBL" id="CP002581">
    <property type="protein sequence ID" value="AJK49791.1"/>
    <property type="molecule type" value="Genomic_DNA"/>
</dbReference>
<protein>
    <submittedName>
        <fullName evidence="4">Alpha/beta hydrolase</fullName>
    </submittedName>
</protein>
<feature type="region of interest" description="Disordered" evidence="2">
    <location>
        <begin position="296"/>
        <end position="317"/>
    </location>
</feature>
<dbReference type="Proteomes" id="UP000031838">
    <property type="component" value="Chromosome 2"/>
</dbReference>
<dbReference type="Gene3D" id="3.40.50.1820">
    <property type="entry name" value="alpha/beta hydrolase"/>
    <property type="match status" value="1"/>
</dbReference>
<dbReference type="SUPFAM" id="SSF53474">
    <property type="entry name" value="alpha/beta-Hydrolases"/>
    <property type="match status" value="1"/>
</dbReference>
<evidence type="ECO:0000256" key="2">
    <source>
        <dbReference type="SAM" id="MobiDB-lite"/>
    </source>
</evidence>
<dbReference type="PROSITE" id="PS51257">
    <property type="entry name" value="PROKAR_LIPOPROTEIN"/>
    <property type="match status" value="1"/>
</dbReference>
<organism evidence="4 5">
    <name type="scientific">Burkholderia plantarii</name>
    <dbReference type="NCBI Taxonomy" id="41899"/>
    <lineage>
        <taxon>Bacteria</taxon>
        <taxon>Pseudomonadati</taxon>
        <taxon>Pseudomonadota</taxon>
        <taxon>Betaproteobacteria</taxon>
        <taxon>Burkholderiales</taxon>
        <taxon>Burkholderiaceae</taxon>
        <taxon>Burkholderia</taxon>
    </lineage>
</organism>
<reference evidence="5" key="1">
    <citation type="submission" date="2011-03" db="EMBL/GenBank/DDBJ databases">
        <authorList>
            <person name="Voget S."/>
            <person name="Streit W.R."/>
            <person name="Jaeger K.E."/>
            <person name="Daniel R."/>
        </authorList>
    </citation>
    <scope>NUCLEOTIDE SEQUENCE [LARGE SCALE GENOMIC DNA]</scope>
    <source>
        <strain evidence="5">PG1</strain>
    </source>
</reference>
<evidence type="ECO:0000256" key="1">
    <source>
        <dbReference type="ARBA" id="ARBA00022801"/>
    </source>
</evidence>
<dbReference type="AlphaFoldDB" id="A0A0B6SC13"/>
<keyword evidence="1 4" id="KW-0378">Hydrolase</keyword>
<name>A0A0B6SC13_BURPL</name>
<proteinExistence type="predicted"/>
<dbReference type="Pfam" id="PF20434">
    <property type="entry name" value="BD-FAE"/>
    <property type="match status" value="1"/>
</dbReference>
<gene>
    <name evidence="4" type="ORF">BGL_2c17240</name>
</gene>
<evidence type="ECO:0000313" key="4">
    <source>
        <dbReference type="EMBL" id="AJK49791.1"/>
    </source>
</evidence>
<sequence length="317" mass="33442">MNLKVGLAVLSVLLAGGLLAACRPVWLLNALTPDGAFQVSRGVRYGPGQRQLLDLYVPSRAAARAPDGAKPGRPIVVFFYGGSWQSGERGDYRFVGAALAARGFVAVVPDYRTYPATRFPGFMDDAAQAVAWARGHATAYGADPHRLVLMGHSAGAQIATLLATDGRYLEARRLRRDDVAGVVGLAGPYDFLPLHDATLERIFPEDVRAASQPIRFVKGGEPPMWLAVGEQDTVVEPGNTDRFARALCDAGDEVSVRRYRGLSHATLVGVLAAPLRPLAPVLDDLVAFVDGLAAAPGDPSRPPAATRSGAPAASAAQ</sequence>